<gene>
    <name evidence="1" type="ORF">DCAR_0415877</name>
</gene>
<sequence length="142" mass="16094">MSSGCISNCVNDTRVPVRDTFINPYKRPESEAEFVKTVKMCETDQGRRYPHHSRARVVDGVSCRQMYLRSYTFSKKESAPRKTKKCLGKVRDNVGISGRRPDKLTKGSVGGKKRPRAFSCATICNIFRRLLTCTTNIEVVVK</sequence>
<organism evidence="1 2">
    <name type="scientific">Daucus carota subsp. sativus</name>
    <name type="common">Carrot</name>
    <dbReference type="NCBI Taxonomy" id="79200"/>
    <lineage>
        <taxon>Eukaryota</taxon>
        <taxon>Viridiplantae</taxon>
        <taxon>Streptophyta</taxon>
        <taxon>Embryophyta</taxon>
        <taxon>Tracheophyta</taxon>
        <taxon>Spermatophyta</taxon>
        <taxon>Magnoliopsida</taxon>
        <taxon>eudicotyledons</taxon>
        <taxon>Gunneridae</taxon>
        <taxon>Pentapetalae</taxon>
        <taxon>asterids</taxon>
        <taxon>campanulids</taxon>
        <taxon>Apiales</taxon>
        <taxon>Apiaceae</taxon>
        <taxon>Apioideae</taxon>
        <taxon>Scandiceae</taxon>
        <taxon>Daucinae</taxon>
        <taxon>Daucus</taxon>
        <taxon>Daucus sect. Daucus</taxon>
    </lineage>
</organism>
<evidence type="ECO:0000313" key="1">
    <source>
        <dbReference type="EMBL" id="WOG96541.1"/>
    </source>
</evidence>
<evidence type="ECO:0000313" key="2">
    <source>
        <dbReference type="Proteomes" id="UP000077755"/>
    </source>
</evidence>
<dbReference type="EMBL" id="CP093346">
    <property type="protein sequence ID" value="WOG96541.1"/>
    <property type="molecule type" value="Genomic_DNA"/>
</dbReference>
<keyword evidence="2" id="KW-1185">Reference proteome</keyword>
<reference evidence="1" key="2">
    <citation type="submission" date="2022-03" db="EMBL/GenBank/DDBJ databases">
        <title>Draft title - Genomic analysis of global carrot germplasm unveils the trajectory of domestication and the origin of high carotenoid orange carrot.</title>
        <authorList>
            <person name="Iorizzo M."/>
            <person name="Ellison S."/>
            <person name="Senalik D."/>
            <person name="Macko-Podgorni A."/>
            <person name="Grzebelus D."/>
            <person name="Bostan H."/>
            <person name="Rolling W."/>
            <person name="Curaba J."/>
            <person name="Simon P."/>
        </authorList>
    </citation>
    <scope>NUCLEOTIDE SEQUENCE</scope>
    <source>
        <tissue evidence="1">Leaf</tissue>
    </source>
</reference>
<name>A0AAF1AXT3_DAUCS</name>
<dbReference type="PANTHER" id="PTHR35304:SF1">
    <property type="entry name" value="OS05G0120300 PROTEIN"/>
    <property type="match status" value="1"/>
</dbReference>
<reference evidence="1" key="1">
    <citation type="journal article" date="2016" name="Nat. Genet.">
        <title>A high-quality carrot genome assembly provides new insights into carotenoid accumulation and asterid genome evolution.</title>
        <authorList>
            <person name="Iorizzo M."/>
            <person name="Ellison S."/>
            <person name="Senalik D."/>
            <person name="Zeng P."/>
            <person name="Satapoomin P."/>
            <person name="Huang J."/>
            <person name="Bowman M."/>
            <person name="Iovene M."/>
            <person name="Sanseverino W."/>
            <person name="Cavagnaro P."/>
            <person name="Yildiz M."/>
            <person name="Macko-Podgorni A."/>
            <person name="Moranska E."/>
            <person name="Grzebelus E."/>
            <person name="Grzebelus D."/>
            <person name="Ashrafi H."/>
            <person name="Zheng Z."/>
            <person name="Cheng S."/>
            <person name="Spooner D."/>
            <person name="Van Deynze A."/>
            <person name="Simon P."/>
        </authorList>
    </citation>
    <scope>NUCLEOTIDE SEQUENCE</scope>
    <source>
        <tissue evidence="1">Leaf</tissue>
    </source>
</reference>
<proteinExistence type="predicted"/>
<dbReference type="AlphaFoldDB" id="A0AAF1AXT3"/>
<dbReference type="PANTHER" id="PTHR35304">
    <property type="entry name" value="OS05G0120300 PROTEIN-RELATED"/>
    <property type="match status" value="1"/>
</dbReference>
<dbReference type="Proteomes" id="UP000077755">
    <property type="component" value="Chromosome 4"/>
</dbReference>
<accession>A0AAF1AXT3</accession>
<protein>
    <submittedName>
        <fullName evidence="1">Uncharacterized protein</fullName>
    </submittedName>
</protein>